<dbReference type="NCBIfam" id="TIGR01550">
    <property type="entry name" value="DOC_P1"/>
    <property type="match status" value="1"/>
</dbReference>
<dbReference type="InterPro" id="IPR053737">
    <property type="entry name" value="Type_II_TA_Toxin"/>
</dbReference>
<dbReference type="PROSITE" id="PS51459">
    <property type="entry name" value="FIDO"/>
    <property type="match status" value="1"/>
</dbReference>
<organism evidence="2 3">
    <name type="scientific">Methanogenium marinum</name>
    <dbReference type="NCBI Taxonomy" id="348610"/>
    <lineage>
        <taxon>Archaea</taxon>
        <taxon>Methanobacteriati</taxon>
        <taxon>Methanobacteriota</taxon>
        <taxon>Stenosarchaea group</taxon>
        <taxon>Methanomicrobia</taxon>
        <taxon>Methanomicrobiales</taxon>
        <taxon>Methanomicrobiaceae</taxon>
        <taxon>Methanogenium</taxon>
    </lineage>
</organism>
<evidence type="ECO:0000259" key="1">
    <source>
        <dbReference type="PROSITE" id="PS51459"/>
    </source>
</evidence>
<dbReference type="SUPFAM" id="SSF140931">
    <property type="entry name" value="Fic-like"/>
    <property type="match status" value="1"/>
</dbReference>
<proteinExistence type="predicted"/>
<dbReference type="PANTHER" id="PTHR39426:SF1">
    <property type="entry name" value="HOMOLOGY TO DEATH-ON-CURING PROTEIN OF PHAGE P1"/>
    <property type="match status" value="1"/>
</dbReference>
<dbReference type="Proteomes" id="UP001143747">
    <property type="component" value="Unassembled WGS sequence"/>
</dbReference>
<dbReference type="Gene3D" id="1.20.120.1870">
    <property type="entry name" value="Fic/DOC protein, Fido domain"/>
    <property type="match status" value="1"/>
</dbReference>
<reference evidence="2" key="1">
    <citation type="submission" date="2022-01" db="EMBL/GenBank/DDBJ databases">
        <title>Draft genome of Methanogenium marinum DSM 15558.</title>
        <authorList>
            <person name="Chen S.-C."/>
            <person name="You Y.-T."/>
        </authorList>
    </citation>
    <scope>NUCLEOTIDE SEQUENCE</scope>
    <source>
        <strain evidence="2">DSM 15558</strain>
    </source>
</reference>
<dbReference type="RefSeq" id="WP_274924396.1">
    <property type="nucleotide sequence ID" value="NZ_JAKELO010000002.1"/>
</dbReference>
<name>A0A9Q4KT62_9EURY</name>
<gene>
    <name evidence="2" type="ORF">L0665_03865</name>
</gene>
<evidence type="ECO:0000313" key="2">
    <source>
        <dbReference type="EMBL" id="MDE4907748.1"/>
    </source>
</evidence>
<feature type="domain" description="Fido" evidence="1">
    <location>
        <begin position="4"/>
        <end position="123"/>
    </location>
</feature>
<evidence type="ECO:0000313" key="3">
    <source>
        <dbReference type="Proteomes" id="UP001143747"/>
    </source>
</evidence>
<dbReference type="GO" id="GO:0016301">
    <property type="term" value="F:kinase activity"/>
    <property type="evidence" value="ECO:0007669"/>
    <property type="project" value="InterPro"/>
</dbReference>
<dbReference type="AlphaFoldDB" id="A0A9Q4KT62"/>
<dbReference type="PANTHER" id="PTHR39426">
    <property type="entry name" value="HOMOLOGY TO DEATH-ON-CURING PROTEIN OF PHAGE P1"/>
    <property type="match status" value="1"/>
</dbReference>
<comment type="caution">
    <text evidence="2">The sequence shown here is derived from an EMBL/GenBank/DDBJ whole genome shotgun (WGS) entry which is preliminary data.</text>
</comment>
<dbReference type="Pfam" id="PF02661">
    <property type="entry name" value="Fic"/>
    <property type="match status" value="1"/>
</dbReference>
<accession>A0A9Q4KT62</accession>
<dbReference type="InterPro" id="IPR006440">
    <property type="entry name" value="Doc"/>
</dbReference>
<keyword evidence="3" id="KW-1185">Reference proteome</keyword>
<dbReference type="InterPro" id="IPR036597">
    <property type="entry name" value="Fido-like_dom_sf"/>
</dbReference>
<dbReference type="InterPro" id="IPR003812">
    <property type="entry name" value="Fido"/>
</dbReference>
<sequence length="130" mass="14783">MYSLTVQKIIEIQSWLILQSVQQEDHGMAGLILTPGTLENLVYYGNNLQNPHERAAWMLHGIATRHPFYQGNKRTALAVAEMILILSPENMIITAEDDAIYLFVMGIARYSYSIEDVQDWLIQNSGNLDD</sequence>
<protein>
    <submittedName>
        <fullName evidence="2">Fic family protein</fullName>
    </submittedName>
</protein>
<dbReference type="EMBL" id="JAKELO010000002">
    <property type="protein sequence ID" value="MDE4907748.1"/>
    <property type="molecule type" value="Genomic_DNA"/>
</dbReference>